<proteinExistence type="predicted"/>
<sequence>MCHCIIASEPRLGWTGLAAPSSSLVLSVSVIDEAVAQLASLSTLEASLASAIRSAGEGGRFGGIQRWLEAISKTAACNRSRLQRRPSQLQLPAPALQASHAGGHRLHLYCTSAELHLSSHGPAGAPGEPLGIFLEARRSILRLTLVASLANPLPLPYNTTPMTTMLGAWPLL</sequence>
<name>A0A8H4U0I8_9HYPO</name>
<gene>
    <name evidence="1" type="ORF">FZEAL_10524</name>
</gene>
<reference evidence="1" key="2">
    <citation type="submission" date="2020-05" db="EMBL/GenBank/DDBJ databases">
        <authorList>
            <person name="Kim H.-S."/>
            <person name="Proctor R.H."/>
            <person name="Brown D.W."/>
        </authorList>
    </citation>
    <scope>NUCLEOTIDE SEQUENCE</scope>
    <source>
        <strain evidence="1">NRRL 22465</strain>
    </source>
</reference>
<reference evidence="1" key="1">
    <citation type="journal article" date="2020" name="BMC Genomics">
        <title>Correction to: Identification and distribution of gene clusters required for synthesis of sphingolipid metabolism inhibitors in diverse species of the filamentous fungus Fusarium.</title>
        <authorList>
            <person name="Kim H.S."/>
            <person name="Lohmar J.M."/>
            <person name="Busman M."/>
            <person name="Brown D.W."/>
            <person name="Naumann T.A."/>
            <person name="Divon H.H."/>
            <person name="Lysoe E."/>
            <person name="Uhlig S."/>
            <person name="Proctor R.H."/>
        </authorList>
    </citation>
    <scope>NUCLEOTIDE SEQUENCE</scope>
    <source>
        <strain evidence="1">NRRL 22465</strain>
    </source>
</reference>
<protein>
    <submittedName>
        <fullName evidence="1">Uncharacterized protein</fullName>
    </submittedName>
</protein>
<dbReference type="AlphaFoldDB" id="A0A8H4U0I8"/>
<dbReference type="Proteomes" id="UP000635477">
    <property type="component" value="Unassembled WGS sequence"/>
</dbReference>
<organism evidence="1 2">
    <name type="scientific">Fusarium zealandicum</name>
    <dbReference type="NCBI Taxonomy" id="1053134"/>
    <lineage>
        <taxon>Eukaryota</taxon>
        <taxon>Fungi</taxon>
        <taxon>Dikarya</taxon>
        <taxon>Ascomycota</taxon>
        <taxon>Pezizomycotina</taxon>
        <taxon>Sordariomycetes</taxon>
        <taxon>Hypocreomycetidae</taxon>
        <taxon>Hypocreales</taxon>
        <taxon>Nectriaceae</taxon>
        <taxon>Fusarium</taxon>
        <taxon>Fusarium staphyleae species complex</taxon>
    </lineage>
</organism>
<evidence type="ECO:0000313" key="1">
    <source>
        <dbReference type="EMBL" id="KAF4967512.1"/>
    </source>
</evidence>
<keyword evidence="2" id="KW-1185">Reference proteome</keyword>
<dbReference type="EMBL" id="JABEYC010001219">
    <property type="protein sequence ID" value="KAF4967512.1"/>
    <property type="molecule type" value="Genomic_DNA"/>
</dbReference>
<comment type="caution">
    <text evidence="1">The sequence shown here is derived from an EMBL/GenBank/DDBJ whole genome shotgun (WGS) entry which is preliminary data.</text>
</comment>
<accession>A0A8H4U0I8</accession>
<evidence type="ECO:0000313" key="2">
    <source>
        <dbReference type="Proteomes" id="UP000635477"/>
    </source>
</evidence>